<dbReference type="FunFam" id="1.20.120.350:FF:000002">
    <property type="entry name" value="Sodium channel protein"/>
    <property type="match status" value="1"/>
</dbReference>
<feature type="transmembrane region" description="Helical" evidence="17">
    <location>
        <begin position="1192"/>
        <end position="1220"/>
    </location>
</feature>
<protein>
    <recommendedName>
        <fullName evidence="17">Sodium channel protein</fullName>
    </recommendedName>
</protein>
<dbReference type="Gene3D" id="1.10.287.70">
    <property type="match status" value="4"/>
</dbReference>
<feature type="compositionally biased region" description="Basic and acidic residues" evidence="18">
    <location>
        <begin position="25"/>
        <end position="61"/>
    </location>
</feature>
<evidence type="ECO:0000256" key="1">
    <source>
        <dbReference type="ARBA" id="ARBA00004651"/>
    </source>
</evidence>
<keyword evidence="10 17" id="KW-0915">Sodium</keyword>
<evidence type="ECO:0000313" key="23">
    <source>
        <dbReference type="Ensembl" id="ENSABRP00000024270.1"/>
    </source>
</evidence>
<evidence type="ECO:0000256" key="7">
    <source>
        <dbReference type="ARBA" id="ARBA00022737"/>
    </source>
</evidence>
<evidence type="ECO:0000256" key="3">
    <source>
        <dbReference type="ARBA" id="ARBA00022461"/>
    </source>
</evidence>
<evidence type="ECO:0000259" key="19">
    <source>
        <dbReference type="Pfam" id="PF00520"/>
    </source>
</evidence>
<feature type="transmembrane region" description="Helical" evidence="17">
    <location>
        <begin position="830"/>
        <end position="856"/>
    </location>
</feature>
<dbReference type="Pfam" id="PF24609">
    <property type="entry name" value="IQ_SCN5A_C"/>
    <property type="match status" value="1"/>
</dbReference>
<comment type="caution">
    <text evidence="17">Lacks conserved residue(s) required for the propagation of feature annotation.</text>
</comment>
<dbReference type="Pfam" id="PF11933">
    <property type="entry name" value="Na_trans_cytopl"/>
    <property type="match status" value="1"/>
</dbReference>
<feature type="transmembrane region" description="Helical" evidence="17">
    <location>
        <begin position="743"/>
        <end position="771"/>
    </location>
</feature>
<feature type="transmembrane region" description="Helical" evidence="17">
    <location>
        <begin position="1458"/>
        <end position="1478"/>
    </location>
</feature>
<dbReference type="PANTHER" id="PTHR10037:SF23">
    <property type="entry name" value="SODIUM CHANNEL PROTEIN TYPE 8 SUBUNIT ALPHA"/>
    <property type="match status" value="1"/>
</dbReference>
<dbReference type="InterPro" id="IPR043203">
    <property type="entry name" value="VGCC_Ca_Na"/>
</dbReference>
<dbReference type="FunFam" id="1.10.238.10:FF:000002">
    <property type="entry name" value="Sodium channel protein"/>
    <property type="match status" value="1"/>
</dbReference>
<dbReference type="PANTHER" id="PTHR10037">
    <property type="entry name" value="VOLTAGE-GATED CATION CHANNEL CALCIUM AND SODIUM"/>
    <property type="match status" value="1"/>
</dbReference>
<feature type="transmembrane region" description="Helical" evidence="17">
    <location>
        <begin position="1515"/>
        <end position="1543"/>
    </location>
</feature>
<dbReference type="PRINTS" id="PR00170">
    <property type="entry name" value="NACHANNEL"/>
</dbReference>
<evidence type="ECO:0000256" key="16">
    <source>
        <dbReference type="ARBA" id="ARBA00036239"/>
    </source>
</evidence>
<keyword evidence="4" id="KW-1003">Cell membrane</keyword>
<keyword evidence="11 17" id="KW-0406">Ion transport</keyword>
<comment type="similarity">
    <text evidence="17">Belongs to the sodium channel (TC 1.A.1.10) family.</text>
</comment>
<keyword evidence="2 17" id="KW-0813">Transport</keyword>
<keyword evidence="8 17" id="KW-0851">Voltage-gated channel</keyword>
<evidence type="ECO:0000256" key="17">
    <source>
        <dbReference type="RuleBase" id="RU361132"/>
    </source>
</evidence>
<evidence type="ECO:0000256" key="11">
    <source>
        <dbReference type="ARBA" id="ARBA00023065"/>
    </source>
</evidence>
<keyword evidence="6 17" id="KW-0812">Transmembrane</keyword>
<keyword evidence="24" id="KW-1185">Reference proteome</keyword>
<dbReference type="SUPFAM" id="SSF81324">
    <property type="entry name" value="Voltage-gated potassium channels"/>
    <property type="match status" value="4"/>
</dbReference>
<dbReference type="Gene3D" id="1.10.238.10">
    <property type="entry name" value="EF-hand"/>
    <property type="match status" value="1"/>
</dbReference>
<evidence type="ECO:0000259" key="21">
    <source>
        <dbReference type="Pfam" id="PF11933"/>
    </source>
</evidence>
<feature type="domain" description="Ion transport" evidence="19">
    <location>
        <begin position="632"/>
        <end position="862"/>
    </location>
</feature>
<dbReference type="GeneTree" id="ENSGT00940000156263"/>
<accession>A0A8B9IBP9</accession>
<dbReference type="InterPro" id="IPR008054">
    <property type="entry name" value="Na_channel_a8su"/>
</dbReference>
<dbReference type="FunFam" id="1.20.120.350:FF:000004">
    <property type="entry name" value="Sodium channel protein"/>
    <property type="match status" value="1"/>
</dbReference>
<evidence type="ECO:0000259" key="22">
    <source>
        <dbReference type="Pfam" id="PF24609"/>
    </source>
</evidence>
<dbReference type="InterPro" id="IPR010526">
    <property type="entry name" value="Na_trans_assoc_dom"/>
</dbReference>
<feature type="region of interest" description="Disordered" evidence="18">
    <location>
        <begin position="411"/>
        <end position="479"/>
    </location>
</feature>
<feature type="domain" description="Ion transport" evidence="19">
    <location>
        <begin position="1076"/>
        <end position="1349"/>
    </location>
</feature>
<sequence>MAARLLAPPGPDSFKPFTPESLANIEKRIAEEKKKKRPKQDSSHRDDDEDSKPKPNSDLEAGKNLPFIYGDIPKGLVAVPLEDFDPYYMTQKTFVVLNRGKTLFRFSATPALYILSPFNLSVPGEAGFVYTFTGIYTFESLVKIIARGFCIDGFTFLRDPWNWLDFSVIMMAYVTEFVDLGNVSALRTFRVLRALKTISVIPGLKTIVGALIQSVKKLSDVMILTVFCLSVFALIGLQLFMGNLRNKCVIWPINVNETFLDNGSRGFDWEEYTNNMSNFYIIPGAPDPLLCGNSSDAGQCPEGYTCMKAGRNPNYGYTSFDTFSWAFLALFRLMTQDFWENLYQLTLRAAGKTYMIFFVLVIFVGSFYLVNLILAVVAMAYEEQNQATLEEAEQKEAEFKAMLEQLKKQQEEAQVTGTVSEDAVEDDGGGRMSRSSSEISKVSSKSAKERRNRRKKRKDKELSEGEEKGDAEKVFKSESEDGMRRKAFRLPDNRIGRKFSIMNQSLLSIPGSPFLSRHNSKSSIFSYKGRFRDPGSENEFADDEHSTVEESEGRRDSLFIPIRGRDRRSSYSGYSGYSQAPLLFSFVTVELEESQRKCPPCWYKFANTFLIWECHPYWIKLKEIVNLIVMDPFVDLAITICIVLNTLFMAMEHHPMTPEFEHVLSVGNLVFTGIFTAEMFLKLIAMDPYYYFQEGWNIFDGFIVSLSLMELGLANVEGLSVLRSFRLLRVFKLAKSWPTLNMLIKIIGNSVGALGNLTLVLAIIVFIFAVVGMQLFGKSYKECVCKINPECELPRWHMHDFFHSFLIVFRVLCGEWIETMWDCMEVAGQAMCLIVFMMVMVIGNLVVLNLFLALLLSSFSADNLAATDDDGEMNNLQISVIRIKKGIAWTKAKVREFMHAHFKQRGGDEVKPLDELYDKKVNCIANHTGADINRDIDYQKNGNGTTSGIGSSVEKYIIDEDHMSFINNPNLTVRVPIAVGESDFENLNTEDFSSDTDPDGSKEKLDDTSSSEGSTIDIKPEVEEVPVEAPEEYLDPDACFTEGCMQRCKCCQVNIEEGLGKSWWTLRKTCFLIVEHNWFETFIIFMILLSSGALAFEDIYIEQRKTIRTILEYADKVFTYIFILEMLLKWCAYGFVKFFTNAWCWLDFLIVAVSLVSLVANALGYSELGAIKSLRTLRALRPLRALSRFEGMRVVVNALVGAIPSIMNVLLVCLIFWLIFSIMGVNLFAGKYHYCFNETSEERFEIDIVNNKTDCEALMPPNSTEIRWKNVKINFDNVGAGYLALLQVATFKGWMDIMYAAVDSRKQPKYEDNIYMYIYFVIFIIFGSFFTLNLFIGVIIDNFNQQKKKISQDIFMTEEQKKYYNAMKKLGSKKPQKPIPRPLNRIQGAVFDFVTQQAFDIVIMMLICLNMVTMMVETDTQSKQMEDILYWINLVFVIFFTCECVLKMFALRHYYFTIGWNIFDFVVVILSIVGMFLAEIIEKYFVSPTLFRVIRLARIGRILRLIKGAKGIRTLLFALMMSLPALFNIGLLLFLVMFIFSIFGMSNFAYVKHEAGIDDMFNFETFGNSMICLFQITTSAGWDGLLLPILNRPPDCDLDKEHPGSGFKGDCGNPSVGIFFFVSYIIISFLIVVNMYIAIILENFSVATEESADPLSEDDFETFYEIWEKFDPDATQFIEYSKLADFADALEHPLRVPKPNTIELIAMDLPMVSGDRIHCLDILFAFTKRVLGDSGELDILRQQMEERFVASNPSKVSYEPITTTLRRKQEEVSAVVMQRAYRARLARRGFVSRRPVPTKLENGGTNREKKEGTPSTASLPSYDSVTKPEKEKQQRAEEGRREKAKRQKDVRESKC</sequence>
<evidence type="ECO:0000259" key="20">
    <source>
        <dbReference type="Pfam" id="PF06512"/>
    </source>
</evidence>
<evidence type="ECO:0000313" key="24">
    <source>
        <dbReference type="Proteomes" id="UP000694426"/>
    </source>
</evidence>
<dbReference type="InterPro" id="IPR027359">
    <property type="entry name" value="Volt_channel_dom_sf"/>
</dbReference>
<evidence type="ECO:0000256" key="18">
    <source>
        <dbReference type="SAM" id="MobiDB-lite"/>
    </source>
</evidence>
<feature type="transmembrane region" description="Helical" evidence="17">
    <location>
        <begin position="315"/>
        <end position="333"/>
    </location>
</feature>
<dbReference type="Pfam" id="PF06512">
    <property type="entry name" value="Na_trans_assoc"/>
    <property type="match status" value="1"/>
</dbReference>
<evidence type="ECO:0000256" key="15">
    <source>
        <dbReference type="ARBA" id="ARBA00023303"/>
    </source>
</evidence>
<keyword evidence="5" id="KW-0597">Phosphoprotein</keyword>
<keyword evidence="12 17" id="KW-0472">Membrane</keyword>
<dbReference type="Proteomes" id="UP000694426">
    <property type="component" value="Unplaced"/>
</dbReference>
<feature type="transmembrane region" description="Helical" evidence="17">
    <location>
        <begin position="1078"/>
        <end position="1096"/>
    </location>
</feature>
<dbReference type="FunFam" id="1.10.287.70:FF:000006">
    <property type="entry name" value="Sodium channel protein"/>
    <property type="match status" value="1"/>
</dbReference>
<evidence type="ECO:0000256" key="6">
    <source>
        <dbReference type="ARBA" id="ARBA00022692"/>
    </source>
</evidence>
<dbReference type="GO" id="GO:0019228">
    <property type="term" value="P:neuronal action potential"/>
    <property type="evidence" value="ECO:0007669"/>
    <property type="project" value="TreeGrafter"/>
</dbReference>
<feature type="transmembrane region" description="Helical" evidence="17">
    <location>
        <begin position="801"/>
        <end position="818"/>
    </location>
</feature>
<evidence type="ECO:0000256" key="13">
    <source>
        <dbReference type="ARBA" id="ARBA00023157"/>
    </source>
</evidence>
<evidence type="ECO:0000256" key="5">
    <source>
        <dbReference type="ARBA" id="ARBA00022553"/>
    </source>
</evidence>
<feature type="domain" description="Sodium ion transport-associated" evidence="20">
    <location>
        <begin position="870"/>
        <end position="1071"/>
    </location>
</feature>
<dbReference type="CDD" id="cd13433">
    <property type="entry name" value="Na_channel_gate"/>
    <property type="match status" value="1"/>
</dbReference>
<dbReference type="Ensembl" id="ENSABRT00000034067.1">
    <property type="protein sequence ID" value="ENSABRP00000024270.1"/>
    <property type="gene ID" value="ENSABRG00000017292.1"/>
</dbReference>
<dbReference type="InterPro" id="IPR044564">
    <property type="entry name" value="Na_chnl_inactivation_gate"/>
</dbReference>
<dbReference type="PRINTS" id="PR01667">
    <property type="entry name" value="NACHANNEL8"/>
</dbReference>
<dbReference type="FunFam" id="1.20.120.350:FF:000003">
    <property type="entry name" value="Voltage-dependent sodium channel"/>
    <property type="match status" value="1"/>
</dbReference>
<dbReference type="Gene3D" id="1.20.5.1190">
    <property type="entry name" value="iswi atpase"/>
    <property type="match status" value="1"/>
</dbReference>
<feature type="compositionally biased region" description="Basic residues" evidence="18">
    <location>
        <begin position="448"/>
        <end position="458"/>
    </location>
</feature>
<feature type="compositionally biased region" description="Basic and acidic residues" evidence="18">
    <location>
        <begin position="1826"/>
        <end position="1855"/>
    </location>
</feature>
<feature type="compositionally biased region" description="Basic and acidic residues" evidence="18">
    <location>
        <begin position="459"/>
        <end position="479"/>
    </location>
</feature>
<feature type="domain" description="Voltage-gated Na+ ion channel cytoplasmic" evidence="21">
    <location>
        <begin position="505"/>
        <end position="578"/>
    </location>
</feature>
<feature type="transmembrane region" description="Helical" evidence="17">
    <location>
        <begin position="221"/>
        <end position="241"/>
    </location>
</feature>
<feature type="region of interest" description="Disordered" evidence="18">
    <location>
        <begin position="1792"/>
        <end position="1855"/>
    </location>
</feature>
<feature type="transmembrane region" description="Helical" evidence="17">
    <location>
        <begin position="1148"/>
        <end position="1171"/>
    </location>
</feature>
<organism evidence="23 24">
    <name type="scientific">Anser brachyrhynchus</name>
    <name type="common">Pink-footed goose</name>
    <dbReference type="NCBI Taxonomy" id="132585"/>
    <lineage>
        <taxon>Eukaryota</taxon>
        <taxon>Metazoa</taxon>
        <taxon>Chordata</taxon>
        <taxon>Craniata</taxon>
        <taxon>Vertebrata</taxon>
        <taxon>Euteleostomi</taxon>
        <taxon>Archelosauria</taxon>
        <taxon>Archosauria</taxon>
        <taxon>Dinosauria</taxon>
        <taxon>Saurischia</taxon>
        <taxon>Theropoda</taxon>
        <taxon>Coelurosauria</taxon>
        <taxon>Aves</taxon>
        <taxon>Neognathae</taxon>
        <taxon>Galloanserae</taxon>
        <taxon>Anseriformes</taxon>
        <taxon>Anatidae</taxon>
        <taxon>Anserinae</taxon>
        <taxon>Anser</taxon>
    </lineage>
</organism>
<dbReference type="Gene3D" id="1.20.120.350">
    <property type="entry name" value="Voltage-gated potassium channels. Chain C"/>
    <property type="match status" value="4"/>
</dbReference>
<evidence type="ECO:0000256" key="9">
    <source>
        <dbReference type="ARBA" id="ARBA00022989"/>
    </source>
</evidence>
<name>A0A8B9IBP9_9AVES</name>
<dbReference type="Pfam" id="PF00520">
    <property type="entry name" value="Ion_trans"/>
    <property type="match status" value="4"/>
</dbReference>
<dbReference type="InterPro" id="IPR001696">
    <property type="entry name" value="Na_channel_asu"/>
</dbReference>
<evidence type="ECO:0000256" key="14">
    <source>
        <dbReference type="ARBA" id="ARBA00023201"/>
    </source>
</evidence>
<reference evidence="23" key="2">
    <citation type="submission" date="2025-09" db="UniProtKB">
        <authorList>
            <consortium name="Ensembl"/>
        </authorList>
    </citation>
    <scope>IDENTIFICATION</scope>
</reference>
<evidence type="ECO:0000256" key="4">
    <source>
        <dbReference type="ARBA" id="ARBA00022475"/>
    </source>
</evidence>
<feature type="domain" description="SCN5A-like C-terminal IQ motif" evidence="22">
    <location>
        <begin position="1763"/>
        <end position="1784"/>
    </location>
</feature>
<feature type="transmembrane region" description="Helical" evidence="17">
    <location>
        <begin position="1314"/>
        <end position="1340"/>
    </location>
</feature>
<evidence type="ECO:0000256" key="8">
    <source>
        <dbReference type="ARBA" id="ARBA00022882"/>
    </source>
</evidence>
<dbReference type="GO" id="GO:0086010">
    <property type="term" value="P:membrane depolarization during action potential"/>
    <property type="evidence" value="ECO:0007669"/>
    <property type="project" value="TreeGrafter"/>
</dbReference>
<feature type="transmembrane region" description="Helical" evidence="17">
    <location>
        <begin position="354"/>
        <end position="381"/>
    </location>
</feature>
<dbReference type="InterPro" id="IPR024583">
    <property type="entry name" value="Na_trans_cytopl"/>
</dbReference>
<feature type="transmembrane region" description="Helical" evidence="17">
    <location>
        <begin position="1398"/>
        <end position="1416"/>
    </location>
</feature>
<feature type="domain" description="Ion transport" evidence="19">
    <location>
        <begin position="1397"/>
        <end position="1651"/>
    </location>
</feature>
<evidence type="ECO:0000256" key="10">
    <source>
        <dbReference type="ARBA" id="ARBA00023053"/>
    </source>
</evidence>
<feature type="compositionally biased region" description="Low complexity" evidence="18">
    <location>
        <begin position="433"/>
        <end position="445"/>
    </location>
</feature>
<proteinExistence type="inferred from homology"/>
<reference evidence="23" key="1">
    <citation type="submission" date="2025-08" db="UniProtKB">
        <authorList>
            <consortium name="Ensembl"/>
        </authorList>
    </citation>
    <scope>IDENTIFICATION</scope>
</reference>
<keyword evidence="3 17" id="KW-0894">Sodium channel</keyword>
<dbReference type="PROSITE" id="PS50096">
    <property type="entry name" value="IQ"/>
    <property type="match status" value="1"/>
</dbReference>
<keyword evidence="13" id="KW-1015">Disulfide bond</keyword>
<feature type="compositionally biased region" description="Polar residues" evidence="18">
    <location>
        <begin position="1813"/>
        <end position="1824"/>
    </location>
</feature>
<dbReference type="GO" id="GO:0005248">
    <property type="term" value="F:voltage-gated sodium channel activity"/>
    <property type="evidence" value="ECO:0007669"/>
    <property type="project" value="InterPro"/>
</dbReference>
<feature type="transmembrane region" description="Helical" evidence="17">
    <location>
        <begin position="1117"/>
        <end position="1136"/>
    </location>
</feature>
<comment type="function">
    <text evidence="17">Mediates the voltage-dependent sodium ion permeability of excitable membranes. Assuming opened or closed conformations in response to the voltage difference across the membrane, the protein forms a sodium-selective channel through which Na(+) ions may pass in accordance with their electrochemical gradient.</text>
</comment>
<evidence type="ECO:0000256" key="12">
    <source>
        <dbReference type="ARBA" id="ARBA00023136"/>
    </source>
</evidence>
<feature type="domain" description="Ion transport" evidence="19">
    <location>
        <begin position="129"/>
        <end position="387"/>
    </location>
</feature>
<dbReference type="FunFam" id="1.20.120.350:FF:000036">
    <property type="entry name" value="Voltage-dependent sodium channel SCN10A"/>
    <property type="match status" value="1"/>
</dbReference>
<dbReference type="InterPro" id="IPR005821">
    <property type="entry name" value="Ion_trans_dom"/>
</dbReference>
<keyword evidence="15 17" id="KW-0407">Ion channel</keyword>
<comment type="catalytic activity">
    <reaction evidence="16">
        <text>Na(+)(in) = Na(+)(out)</text>
        <dbReference type="Rhea" id="RHEA:34963"/>
        <dbReference type="ChEBI" id="CHEBI:29101"/>
    </reaction>
</comment>
<dbReference type="FunFam" id="1.10.287.70:FF:000001">
    <property type="entry name" value="Sodium channel protein"/>
    <property type="match status" value="1"/>
</dbReference>
<feature type="transmembrane region" description="Helical" evidence="17">
    <location>
        <begin position="663"/>
        <end position="681"/>
    </location>
</feature>
<feature type="transmembrane region" description="Helical" evidence="17">
    <location>
        <begin position="633"/>
        <end position="651"/>
    </location>
</feature>
<gene>
    <name evidence="23" type="primary">SCN8A</name>
</gene>
<feature type="transmembrane region" description="Helical" evidence="17">
    <location>
        <begin position="1428"/>
        <end position="1446"/>
    </location>
</feature>
<keyword evidence="7" id="KW-0677">Repeat</keyword>
<dbReference type="GO" id="GO:0001518">
    <property type="term" value="C:voltage-gated sodium channel complex"/>
    <property type="evidence" value="ECO:0007669"/>
    <property type="project" value="UniProtKB-UniRule"/>
</dbReference>
<keyword evidence="9 17" id="KW-1133">Transmembrane helix</keyword>
<feature type="region of interest" description="Disordered" evidence="18">
    <location>
        <begin position="986"/>
        <end position="1021"/>
    </location>
</feature>
<feature type="transmembrane region" description="Helical" evidence="17">
    <location>
        <begin position="1618"/>
        <end position="1641"/>
    </location>
</feature>
<keyword evidence="14 17" id="KW-0739">Sodium transport</keyword>
<dbReference type="InterPro" id="IPR058542">
    <property type="entry name" value="IQ_SCN5A_C"/>
</dbReference>
<feature type="region of interest" description="Disordered" evidence="18">
    <location>
        <begin position="1"/>
        <end position="62"/>
    </location>
</feature>
<evidence type="ECO:0000256" key="2">
    <source>
        <dbReference type="ARBA" id="ARBA00022448"/>
    </source>
</evidence>
<comment type="subcellular location">
    <subcellularLocation>
        <location evidence="1 17">Cell membrane</location>
        <topology evidence="1 17">Multi-pass membrane protein</topology>
    </subcellularLocation>
</comment>